<dbReference type="EMBL" id="JBBHLL010000045">
    <property type="protein sequence ID" value="KAK7824578.1"/>
    <property type="molecule type" value="Genomic_DNA"/>
</dbReference>
<protein>
    <submittedName>
        <fullName evidence="3">Uncharacterized protein</fullName>
    </submittedName>
</protein>
<accession>A0AAW0JDH0</accession>
<evidence type="ECO:0000256" key="1">
    <source>
        <dbReference type="ARBA" id="ARBA00007320"/>
    </source>
</evidence>
<dbReference type="PANTHER" id="PTHR11721">
    <property type="entry name" value="60S RIBOSOMAL PROTEIN L27A"/>
    <property type="match status" value="1"/>
</dbReference>
<feature type="region of interest" description="Disordered" evidence="2">
    <location>
        <begin position="160"/>
        <end position="198"/>
    </location>
</feature>
<comment type="similarity">
    <text evidence="1">Belongs to the universal ribosomal protein uL15 family.</text>
</comment>
<evidence type="ECO:0000256" key="2">
    <source>
        <dbReference type="SAM" id="MobiDB-lite"/>
    </source>
</evidence>
<organism evidence="3 4">
    <name type="scientific">Myodes glareolus</name>
    <name type="common">Bank vole</name>
    <name type="synonym">Clethrionomys glareolus</name>
    <dbReference type="NCBI Taxonomy" id="447135"/>
    <lineage>
        <taxon>Eukaryota</taxon>
        <taxon>Metazoa</taxon>
        <taxon>Chordata</taxon>
        <taxon>Craniata</taxon>
        <taxon>Vertebrata</taxon>
        <taxon>Euteleostomi</taxon>
        <taxon>Mammalia</taxon>
        <taxon>Eutheria</taxon>
        <taxon>Euarchontoglires</taxon>
        <taxon>Glires</taxon>
        <taxon>Rodentia</taxon>
        <taxon>Myomorpha</taxon>
        <taxon>Muroidea</taxon>
        <taxon>Cricetidae</taxon>
        <taxon>Arvicolinae</taxon>
        <taxon>Myodes</taxon>
    </lineage>
</organism>
<evidence type="ECO:0000313" key="4">
    <source>
        <dbReference type="Proteomes" id="UP001488838"/>
    </source>
</evidence>
<gene>
    <name evidence="3" type="ORF">U0070_021499</name>
</gene>
<dbReference type="Proteomes" id="UP001488838">
    <property type="component" value="Unassembled WGS sequence"/>
</dbReference>
<keyword evidence="4" id="KW-1185">Reference proteome</keyword>
<comment type="caution">
    <text evidence="3">The sequence shown here is derived from an EMBL/GenBank/DDBJ whole genome shotgun (WGS) entry which is preliminary data.</text>
</comment>
<dbReference type="GO" id="GO:0022625">
    <property type="term" value="C:cytosolic large ribosomal subunit"/>
    <property type="evidence" value="ECO:0007669"/>
    <property type="project" value="TreeGrafter"/>
</dbReference>
<dbReference type="AlphaFoldDB" id="A0AAW0JDH0"/>
<proteinExistence type="inferred from homology"/>
<dbReference type="GO" id="GO:0003735">
    <property type="term" value="F:structural constituent of ribosome"/>
    <property type="evidence" value="ECO:0007669"/>
    <property type="project" value="TreeGrafter"/>
</dbReference>
<sequence length="213" mass="23376">MGGFSYKGTAHLEHILPLLAPPPSRVDTLTRGFIAQRHGGSYQQSSRQLFLNGYQAQDPGEDDTMSYGPEWKSHHRVEALGVAGQGPVALSSLVEVLILGSGQSVHKMVESYLAGKKSDSGECSRQSVKFTEQACARHRPYPKGHKGLFLFQRLRKTQKLQGHVSHDSIGKQQKHPGGPGSAGGKHHHRINTDKHHPGDYERADCILIPIHSN</sequence>
<evidence type="ECO:0000313" key="3">
    <source>
        <dbReference type="EMBL" id="KAK7824578.1"/>
    </source>
</evidence>
<dbReference type="PANTHER" id="PTHR11721:SF3">
    <property type="entry name" value="LARGE RIBOSOMAL SUBUNIT PROTEIN UL15"/>
    <property type="match status" value="1"/>
</dbReference>
<reference evidence="3 4" key="1">
    <citation type="journal article" date="2023" name="bioRxiv">
        <title>Conserved and derived expression patterns and positive selection on dental genes reveal complex evolutionary context of ever-growing rodent molars.</title>
        <authorList>
            <person name="Calamari Z.T."/>
            <person name="Song A."/>
            <person name="Cohen E."/>
            <person name="Akter M."/>
            <person name="Roy R.D."/>
            <person name="Hallikas O."/>
            <person name="Christensen M.M."/>
            <person name="Li P."/>
            <person name="Marangoni P."/>
            <person name="Jernvall J."/>
            <person name="Klein O.D."/>
        </authorList>
    </citation>
    <scope>NUCLEOTIDE SEQUENCE [LARGE SCALE GENOMIC DNA]</scope>
    <source>
        <strain evidence="3">V071</strain>
    </source>
</reference>
<name>A0AAW0JDH0_MYOGA</name>